<protein>
    <submittedName>
        <fullName evidence="8">Sulfur dehydrogenase subunit SoxC</fullName>
    </submittedName>
</protein>
<dbReference type="GO" id="GO:0006790">
    <property type="term" value="P:sulfur compound metabolic process"/>
    <property type="evidence" value="ECO:0007669"/>
    <property type="project" value="TreeGrafter"/>
</dbReference>
<evidence type="ECO:0000259" key="7">
    <source>
        <dbReference type="Pfam" id="PF03404"/>
    </source>
</evidence>
<proteinExistence type="predicted"/>
<accession>A0A1N7JJC2</accession>
<feature type="compositionally biased region" description="Low complexity" evidence="5">
    <location>
        <begin position="23"/>
        <end position="37"/>
    </location>
</feature>
<dbReference type="AlphaFoldDB" id="A0A1N7JJC2"/>
<keyword evidence="3" id="KW-0479">Metal-binding</keyword>
<dbReference type="Gene3D" id="3.90.420.10">
    <property type="entry name" value="Oxidoreductase, molybdopterin-binding domain"/>
    <property type="match status" value="1"/>
</dbReference>
<dbReference type="RefSeq" id="WP_083947494.1">
    <property type="nucleotide sequence ID" value="NZ_FTOM01000001.1"/>
</dbReference>
<evidence type="ECO:0000313" key="8">
    <source>
        <dbReference type="EMBL" id="SIS49356.1"/>
    </source>
</evidence>
<dbReference type="PRINTS" id="PR00407">
    <property type="entry name" value="EUMOPTERIN"/>
</dbReference>
<dbReference type="FunFam" id="3.90.420.10:FF:000006">
    <property type="entry name" value="Sulfur dehydrogenase subunit SoxC"/>
    <property type="match status" value="1"/>
</dbReference>
<dbReference type="PANTHER" id="PTHR19372">
    <property type="entry name" value="SULFITE REDUCTASE"/>
    <property type="match status" value="1"/>
</dbReference>
<evidence type="ECO:0000313" key="9">
    <source>
        <dbReference type="Proteomes" id="UP000186098"/>
    </source>
</evidence>
<feature type="compositionally biased region" description="Polar residues" evidence="5">
    <location>
        <begin position="71"/>
        <end position="80"/>
    </location>
</feature>
<keyword evidence="4" id="KW-0560">Oxidoreductase</keyword>
<evidence type="ECO:0000256" key="5">
    <source>
        <dbReference type="SAM" id="MobiDB-lite"/>
    </source>
</evidence>
<feature type="compositionally biased region" description="Pro residues" evidence="5">
    <location>
        <begin position="8"/>
        <end position="22"/>
    </location>
</feature>
<dbReference type="OrthoDB" id="9778777at2"/>
<dbReference type="InterPro" id="IPR005066">
    <property type="entry name" value="MoCF_OxRdtse_dimer"/>
</dbReference>
<evidence type="ECO:0000259" key="6">
    <source>
        <dbReference type="Pfam" id="PF00174"/>
    </source>
</evidence>
<sequence>MTDKSASPPSPEPSFHPDPATGPAPAGAQTGPSRRRVLGALAAGAAGAATGAATGTASGASAAGTPDPLITENQPWSTTLGEGVDVTPYGLPIHFESDVVRRNVPWLTAETISSINFTPIHALEGTITPQGCAFERHHAGAIELSKADYRLMINGLVDRPLIFTFEDLLRFPRETRVLFMECAANSGMEWAGAQLNGCQFTQGMIHNMEYTGVPLRLLLAEAGVQPAGKWVLVEGADASGMSRSLPLEKALDDCLVAFQANGEALRKEHGYPVRLCVPGWEGNMWVKWLRRIEVGDQPWEHREETSKYTDTMADGRSRKWTWVMDAKSVITAPSPQMPIAHGPGPLVITGLAWSGRGKITRVDVSKDGGRSWETARLSGPAHDKALQRFYLDTVWDGSEMLLQSRAIDETGYVQPTKDALRAIRGENSIYHMNGIQTWFVAADGRVENVEVSS</sequence>
<evidence type="ECO:0000256" key="2">
    <source>
        <dbReference type="ARBA" id="ARBA00022505"/>
    </source>
</evidence>
<dbReference type="Gene3D" id="2.60.40.650">
    <property type="match status" value="1"/>
</dbReference>
<dbReference type="InterPro" id="IPR030835">
    <property type="entry name" value="Sulfite_DH_SoxC"/>
</dbReference>
<feature type="domain" description="Oxidoreductase molybdopterin-binding" evidence="6">
    <location>
        <begin position="144"/>
        <end position="300"/>
    </location>
</feature>
<feature type="region of interest" description="Disordered" evidence="5">
    <location>
        <begin position="1"/>
        <end position="37"/>
    </location>
</feature>
<dbReference type="GO" id="GO:0030151">
    <property type="term" value="F:molybdenum ion binding"/>
    <property type="evidence" value="ECO:0007669"/>
    <property type="project" value="InterPro"/>
</dbReference>
<dbReference type="GO" id="GO:0043546">
    <property type="term" value="F:molybdopterin cofactor binding"/>
    <property type="evidence" value="ECO:0007669"/>
    <property type="project" value="TreeGrafter"/>
</dbReference>
<dbReference type="InterPro" id="IPR006311">
    <property type="entry name" value="TAT_signal"/>
</dbReference>
<feature type="compositionally biased region" description="Low complexity" evidence="5">
    <location>
        <begin position="52"/>
        <end position="65"/>
    </location>
</feature>
<dbReference type="Proteomes" id="UP000186098">
    <property type="component" value="Unassembled WGS sequence"/>
</dbReference>
<evidence type="ECO:0000256" key="3">
    <source>
        <dbReference type="ARBA" id="ARBA00022723"/>
    </source>
</evidence>
<dbReference type="InterPro" id="IPR008335">
    <property type="entry name" value="Mopterin_OxRdtase_euk"/>
</dbReference>
<feature type="domain" description="Moybdenum cofactor oxidoreductase dimerisation" evidence="7">
    <location>
        <begin position="318"/>
        <end position="436"/>
    </location>
</feature>
<name>A0A1N7JJC2_9RHOB</name>
<feature type="region of interest" description="Disordered" evidence="5">
    <location>
        <begin position="52"/>
        <end position="81"/>
    </location>
</feature>
<dbReference type="NCBIfam" id="TIGR04555">
    <property type="entry name" value="sulfite_DH_soxC"/>
    <property type="match status" value="1"/>
</dbReference>
<evidence type="ECO:0000256" key="4">
    <source>
        <dbReference type="ARBA" id="ARBA00023002"/>
    </source>
</evidence>
<keyword evidence="9" id="KW-1185">Reference proteome</keyword>
<dbReference type="Pfam" id="PF00174">
    <property type="entry name" value="Oxidored_molyb"/>
    <property type="match status" value="1"/>
</dbReference>
<dbReference type="SUPFAM" id="SSF56524">
    <property type="entry name" value="Oxidoreductase molybdopterin-binding domain"/>
    <property type="match status" value="1"/>
</dbReference>
<dbReference type="InterPro" id="IPR014756">
    <property type="entry name" value="Ig_E-set"/>
</dbReference>
<dbReference type="FunFam" id="2.60.40.650:FF:000004">
    <property type="entry name" value="Sulfite oxidase, putative"/>
    <property type="match status" value="1"/>
</dbReference>
<organism evidence="8 9">
    <name type="scientific">Phaeovulum vinaykumarii</name>
    <dbReference type="NCBI Taxonomy" id="407234"/>
    <lineage>
        <taxon>Bacteria</taxon>
        <taxon>Pseudomonadati</taxon>
        <taxon>Pseudomonadota</taxon>
        <taxon>Alphaproteobacteria</taxon>
        <taxon>Rhodobacterales</taxon>
        <taxon>Paracoccaceae</taxon>
        <taxon>Phaeovulum</taxon>
    </lineage>
</organism>
<keyword evidence="2" id="KW-0500">Molybdenum</keyword>
<gene>
    <name evidence="8" type="ORF">SAMN05421795_10143</name>
</gene>
<comment type="cofactor">
    <cofactor evidence="1">
        <name>Mo-molybdopterin</name>
        <dbReference type="ChEBI" id="CHEBI:71302"/>
    </cofactor>
</comment>
<dbReference type="STRING" id="407234.SAMN05421795_10143"/>
<dbReference type="Pfam" id="PF03404">
    <property type="entry name" value="Mo-co_dimer"/>
    <property type="match status" value="1"/>
</dbReference>
<dbReference type="PROSITE" id="PS51318">
    <property type="entry name" value="TAT"/>
    <property type="match status" value="1"/>
</dbReference>
<dbReference type="EMBL" id="FTOM01000001">
    <property type="protein sequence ID" value="SIS49356.1"/>
    <property type="molecule type" value="Genomic_DNA"/>
</dbReference>
<dbReference type="GO" id="GO:0008482">
    <property type="term" value="F:sulfite oxidase activity"/>
    <property type="evidence" value="ECO:0007669"/>
    <property type="project" value="TreeGrafter"/>
</dbReference>
<dbReference type="InterPro" id="IPR000572">
    <property type="entry name" value="OxRdtase_Mopterin-bd_dom"/>
</dbReference>
<dbReference type="SUPFAM" id="SSF81296">
    <property type="entry name" value="E set domains"/>
    <property type="match status" value="1"/>
</dbReference>
<dbReference type="PANTHER" id="PTHR19372:SF7">
    <property type="entry name" value="SULFITE OXIDASE, MITOCHONDRIAL"/>
    <property type="match status" value="1"/>
</dbReference>
<dbReference type="GO" id="GO:0020037">
    <property type="term" value="F:heme binding"/>
    <property type="evidence" value="ECO:0007669"/>
    <property type="project" value="TreeGrafter"/>
</dbReference>
<reference evidence="9" key="1">
    <citation type="submission" date="2017-01" db="EMBL/GenBank/DDBJ databases">
        <authorList>
            <person name="Varghese N."/>
            <person name="Submissions S."/>
        </authorList>
    </citation>
    <scope>NUCLEOTIDE SEQUENCE [LARGE SCALE GENOMIC DNA]</scope>
    <source>
        <strain evidence="9">DSM 18714</strain>
    </source>
</reference>
<dbReference type="InterPro" id="IPR036374">
    <property type="entry name" value="OxRdtase_Mopterin-bd_sf"/>
</dbReference>
<evidence type="ECO:0000256" key="1">
    <source>
        <dbReference type="ARBA" id="ARBA00001924"/>
    </source>
</evidence>